<evidence type="ECO:0000313" key="5">
    <source>
        <dbReference type="EMBL" id="SOQ43945.1"/>
    </source>
</evidence>
<keyword evidence="1" id="KW-0540">Nuclease</keyword>
<dbReference type="GO" id="GO:0008408">
    <property type="term" value="F:3'-5' exonuclease activity"/>
    <property type="evidence" value="ECO:0007669"/>
    <property type="project" value="InterPro"/>
</dbReference>
<keyword evidence="3" id="KW-0269">Exonuclease</keyword>
<dbReference type="GO" id="GO:0006139">
    <property type="term" value="P:nucleobase-containing compound metabolic process"/>
    <property type="evidence" value="ECO:0007669"/>
    <property type="project" value="InterPro"/>
</dbReference>
<feature type="domain" description="3'-5' exonuclease" evidence="4">
    <location>
        <begin position="45"/>
        <end position="220"/>
    </location>
</feature>
<dbReference type="GO" id="GO:0003676">
    <property type="term" value="F:nucleic acid binding"/>
    <property type="evidence" value="ECO:0007669"/>
    <property type="project" value="InterPro"/>
</dbReference>
<dbReference type="InterPro" id="IPR012337">
    <property type="entry name" value="RNaseH-like_sf"/>
</dbReference>
<dbReference type="GO" id="GO:0005634">
    <property type="term" value="C:nucleus"/>
    <property type="evidence" value="ECO:0007669"/>
    <property type="project" value="TreeGrafter"/>
</dbReference>
<dbReference type="InterPro" id="IPR051132">
    <property type="entry name" value="3-5_Exonuclease_domain"/>
</dbReference>
<dbReference type="InterPro" id="IPR002562">
    <property type="entry name" value="3'-5'_exonuclease_dom"/>
</dbReference>
<dbReference type="PANTHER" id="PTHR13620:SF104">
    <property type="entry name" value="EXONUCLEASE 3'-5' DOMAIN-CONTAINING PROTEIN 2"/>
    <property type="match status" value="1"/>
</dbReference>
<dbReference type="Pfam" id="PF01612">
    <property type="entry name" value="DNA_pol_A_exo1"/>
    <property type="match status" value="1"/>
</dbReference>
<evidence type="ECO:0000256" key="1">
    <source>
        <dbReference type="ARBA" id="ARBA00022722"/>
    </source>
</evidence>
<dbReference type="Gene3D" id="3.30.420.10">
    <property type="entry name" value="Ribonuclease H-like superfamily/Ribonuclease H"/>
    <property type="match status" value="1"/>
</dbReference>
<keyword evidence="2" id="KW-0378">Hydrolase</keyword>
<evidence type="ECO:0000259" key="4">
    <source>
        <dbReference type="SMART" id="SM00474"/>
    </source>
</evidence>
<organism evidence="5">
    <name type="scientific">Spodoptera frugiperda</name>
    <name type="common">Fall armyworm</name>
    <dbReference type="NCBI Taxonomy" id="7108"/>
    <lineage>
        <taxon>Eukaryota</taxon>
        <taxon>Metazoa</taxon>
        <taxon>Ecdysozoa</taxon>
        <taxon>Arthropoda</taxon>
        <taxon>Hexapoda</taxon>
        <taxon>Insecta</taxon>
        <taxon>Pterygota</taxon>
        <taxon>Neoptera</taxon>
        <taxon>Endopterygota</taxon>
        <taxon>Lepidoptera</taxon>
        <taxon>Glossata</taxon>
        <taxon>Ditrysia</taxon>
        <taxon>Noctuoidea</taxon>
        <taxon>Noctuidae</taxon>
        <taxon>Amphipyrinae</taxon>
        <taxon>Spodoptera</taxon>
    </lineage>
</organism>
<protein>
    <submittedName>
        <fullName evidence="5">SFRICE_004621</fullName>
    </submittedName>
</protein>
<accession>A0A2H1VSX8</accession>
<dbReference type="GO" id="GO:0005737">
    <property type="term" value="C:cytoplasm"/>
    <property type="evidence" value="ECO:0007669"/>
    <property type="project" value="TreeGrafter"/>
</dbReference>
<dbReference type="CDD" id="cd06141">
    <property type="entry name" value="WRN_exo"/>
    <property type="match status" value="1"/>
</dbReference>
<evidence type="ECO:0000256" key="2">
    <source>
        <dbReference type="ARBA" id="ARBA00022801"/>
    </source>
</evidence>
<evidence type="ECO:0000256" key="3">
    <source>
        <dbReference type="ARBA" id="ARBA00022839"/>
    </source>
</evidence>
<sequence>MEIPSSYKLCAATAALAVGCTVSYLAYKRRGRVRNANDVFNYLTVKIVTTEESCDAVVAELKKRCQKHRALGFDCEWVTNNGKRQPVALVQLSSLDGYCGLFRLNTLKTVPLSLKELLEDESIYKVGVGPKDDSKYLHNDYAVELRSSLDIRHLAEYCGYEPGGLASLSSVLLRATLDKSWRVRCSDWEAEELSERQKKYAAIDAHVAIKIFALLLEKLEENYSSYWELGYNTASVWTRLYDYCSKYADVGYKTKHTIKLKDHAKEKDPKIKEPTKRYKLTKRTRPLYNNGYLQAPDGELLCICDNRKGMWFVNKGLADLIKEDPLTVRLKFEPAGRAVGDVGRYYQLEKENKCVVCASTNHCIRKNVVPREYRKLFPEIMKEHSSHDVVLLCAECHQMSNIRDQHMRVSLAEKCNAPLPSSSKDRFIEDMAAKKVRSAARALYHANDKLPEVRRKELEDTLLQHYPDQEEITLELLKEACSIPVVRENTDYESHGIKVVDYYFKHTSLLQLEQEWREHFLKNMKPKYMPALWSVKHNEERLKVKWDEGRLTPEDLKSIGLSTF</sequence>
<dbReference type="SMART" id="SM00474">
    <property type="entry name" value="35EXOc"/>
    <property type="match status" value="1"/>
</dbReference>
<dbReference type="EMBL" id="ODYU01004261">
    <property type="protein sequence ID" value="SOQ43945.1"/>
    <property type="molecule type" value="Genomic_DNA"/>
</dbReference>
<dbReference type="SUPFAM" id="SSF53098">
    <property type="entry name" value="Ribonuclease H-like"/>
    <property type="match status" value="1"/>
</dbReference>
<dbReference type="PANTHER" id="PTHR13620">
    <property type="entry name" value="3-5 EXONUCLEASE"/>
    <property type="match status" value="1"/>
</dbReference>
<gene>
    <name evidence="5" type="ORF">SFRICE_004621</name>
</gene>
<dbReference type="InterPro" id="IPR036397">
    <property type="entry name" value="RNaseH_sf"/>
</dbReference>
<reference evidence="5" key="1">
    <citation type="submission" date="2016-07" db="EMBL/GenBank/DDBJ databases">
        <authorList>
            <person name="Bretaudeau A."/>
        </authorList>
    </citation>
    <scope>NUCLEOTIDE SEQUENCE</scope>
    <source>
        <strain evidence="5">Rice</strain>
        <tissue evidence="5">Whole body</tissue>
    </source>
</reference>
<name>A0A2H1VSX8_SPOFR</name>
<dbReference type="AlphaFoldDB" id="A0A2H1VSX8"/>
<proteinExistence type="predicted"/>